<sequence length="463" mass="49437">MNSIFRKKTIEALLAQSTQKDLKRTLSVLDLIFLGVGCVIGTGIFVITGVVAATSAGPALTLSFVIAGIACALAAFCYAEFSSSVPVSGSVYTYTYATLGEFFAFLIGWDLMLEYVLAMAAVSTGWSSYFQSFLTGFGLHFPTALGSAPLSGQGGIVNLPAVIIILLITALVSYGVKESVRFNNVMVILKIVVILAFIVTGIGYVKPENWSPFMPFGISGVITSAATVFFAYLGFDAIATASEEVKRPQRDMPVGIIGSLVVCTVLYIAVSAVLTGIVPYTKLNVDAPVSFALSFVGQDKIAGFISVGAVIGMVTVILALIYAQVRLSFVMSRDGLLPKPLSRLNKKRQTPFLNTWITGFIGAGIAGFLDLTTLAHLVNMGTLAAFTLVSIAIIILRKKFPDVKSTFRVPFVPVVPLLSALFCIYLSLSLPGITWISFIIWIAAGAVVYFLYGKKHSNLNVKS</sequence>
<dbReference type="PANTHER" id="PTHR43243">
    <property type="entry name" value="INNER MEMBRANE TRANSPORTER YGJI-RELATED"/>
    <property type="match status" value="1"/>
</dbReference>
<gene>
    <name evidence="6" type="ORF">BEH_15210</name>
</gene>
<evidence type="ECO:0000256" key="3">
    <source>
        <dbReference type="ARBA" id="ARBA00022692"/>
    </source>
</evidence>
<evidence type="ECO:0000256" key="4">
    <source>
        <dbReference type="ARBA" id="ARBA00022989"/>
    </source>
</evidence>
<reference evidence="6 7" key="1">
    <citation type="journal article" date="2015" name="PLoS ONE">
        <title>Genome Sequence of Bacillus endophyticus and Analysis of Its Companion Mechanism in the Ketogulonigenium vulgare-Bacillus Strain Consortium.</title>
        <authorList>
            <person name="Jia N."/>
            <person name="Du J."/>
            <person name="Ding M.Z."/>
            <person name="Gao F."/>
            <person name="Yuan Y.J."/>
        </authorList>
    </citation>
    <scope>NUCLEOTIDE SEQUENCE [LARGE SCALE GENOMIC DNA]</scope>
    <source>
        <strain evidence="6 7">Hbe603</strain>
    </source>
</reference>
<evidence type="ECO:0000313" key="6">
    <source>
        <dbReference type="EMBL" id="AKO93298.1"/>
    </source>
</evidence>
<dbReference type="PIRSF" id="PIRSF006060">
    <property type="entry name" value="AA_transporter"/>
    <property type="match status" value="1"/>
</dbReference>
<evidence type="ECO:0000256" key="2">
    <source>
        <dbReference type="ARBA" id="ARBA00022448"/>
    </source>
</evidence>
<dbReference type="Gene3D" id="1.20.1740.10">
    <property type="entry name" value="Amino acid/polyamine transporter I"/>
    <property type="match status" value="1"/>
</dbReference>
<dbReference type="PATRIC" id="fig|135735.6.peg.3218"/>
<dbReference type="EMBL" id="CP011974">
    <property type="protein sequence ID" value="AKO93298.1"/>
    <property type="molecule type" value="Genomic_DNA"/>
</dbReference>
<dbReference type="OrthoDB" id="9762947at2"/>
<keyword evidence="5" id="KW-0472">Membrane</keyword>
<evidence type="ECO:0000313" key="7">
    <source>
        <dbReference type="Proteomes" id="UP000036202"/>
    </source>
</evidence>
<dbReference type="Pfam" id="PF13520">
    <property type="entry name" value="AA_permease_2"/>
    <property type="match status" value="1"/>
</dbReference>
<evidence type="ECO:0000256" key="1">
    <source>
        <dbReference type="ARBA" id="ARBA00004141"/>
    </source>
</evidence>
<dbReference type="InterPro" id="IPR002293">
    <property type="entry name" value="AA/rel_permease1"/>
</dbReference>
<dbReference type="PANTHER" id="PTHR43243:SF4">
    <property type="entry name" value="CATIONIC AMINO ACID TRANSPORTER 4"/>
    <property type="match status" value="1"/>
</dbReference>
<keyword evidence="7" id="KW-1185">Reference proteome</keyword>
<keyword evidence="2" id="KW-0813">Transport</keyword>
<dbReference type="GO" id="GO:0015171">
    <property type="term" value="F:amino acid transmembrane transporter activity"/>
    <property type="evidence" value="ECO:0007669"/>
    <property type="project" value="TreeGrafter"/>
</dbReference>
<reference evidence="7" key="2">
    <citation type="submission" date="2015-06" db="EMBL/GenBank/DDBJ databases">
        <title>Genome Sequence of Bacillus endophyticus and Analysis of its Companion Mechanism in the Ketogulonigenium vulgare-Bacillus strain Consortium.</title>
        <authorList>
            <person name="Jia N."/>
            <person name="Du J."/>
            <person name="Ding M.-Z."/>
            <person name="Gao F."/>
            <person name="Yuan Y.-J."/>
        </authorList>
    </citation>
    <scope>NUCLEOTIDE SEQUENCE [LARGE SCALE GENOMIC DNA]</scope>
    <source>
        <strain evidence="7">Hbe603</strain>
    </source>
</reference>
<protein>
    <submittedName>
        <fullName evidence="6">Amino acid permease</fullName>
    </submittedName>
</protein>
<dbReference type="GeneID" id="93700851"/>
<name>A0A1X7DN46_9BACI</name>
<dbReference type="RefSeq" id="WP_019392656.1">
    <property type="nucleotide sequence ID" value="NZ_ALIM01000020.1"/>
</dbReference>
<dbReference type="Proteomes" id="UP000036202">
    <property type="component" value="Chromosome"/>
</dbReference>
<dbReference type="AlphaFoldDB" id="A0A1X7DN46"/>
<comment type="subcellular location">
    <subcellularLocation>
        <location evidence="1">Membrane</location>
        <topology evidence="1">Multi-pass membrane protein</topology>
    </subcellularLocation>
</comment>
<accession>A0A0H4KYB4</accession>
<dbReference type="GO" id="GO:0016020">
    <property type="term" value="C:membrane"/>
    <property type="evidence" value="ECO:0007669"/>
    <property type="project" value="UniProtKB-SubCell"/>
</dbReference>
<evidence type="ECO:0000256" key="5">
    <source>
        <dbReference type="ARBA" id="ARBA00023136"/>
    </source>
</evidence>
<proteinExistence type="predicted"/>
<keyword evidence="3" id="KW-0812">Transmembrane</keyword>
<dbReference type="KEGG" id="beo:BEH_15210"/>
<accession>A0A1X7DN46</accession>
<keyword evidence="4" id="KW-1133">Transmembrane helix</keyword>
<organism evidence="6 7">
    <name type="scientific">Priestia filamentosa</name>
    <dbReference type="NCBI Taxonomy" id="1402861"/>
    <lineage>
        <taxon>Bacteria</taxon>
        <taxon>Bacillati</taxon>
        <taxon>Bacillota</taxon>
        <taxon>Bacilli</taxon>
        <taxon>Bacillales</taxon>
        <taxon>Bacillaceae</taxon>
        <taxon>Priestia</taxon>
    </lineage>
</organism>